<feature type="compositionally biased region" description="Basic and acidic residues" evidence="4">
    <location>
        <begin position="45"/>
        <end position="60"/>
    </location>
</feature>
<evidence type="ECO:0000256" key="4">
    <source>
        <dbReference type="SAM" id="MobiDB-lite"/>
    </source>
</evidence>
<evidence type="ECO:0000256" key="2">
    <source>
        <dbReference type="ARBA" id="ARBA00022490"/>
    </source>
</evidence>
<evidence type="ECO:0000259" key="5">
    <source>
        <dbReference type="Pfam" id="PF11819"/>
    </source>
</evidence>
<feature type="region of interest" description="Disordered" evidence="4">
    <location>
        <begin position="1"/>
        <end position="32"/>
    </location>
</feature>
<keyword evidence="3" id="KW-0175">Coiled coil</keyword>
<evidence type="ECO:0000256" key="3">
    <source>
        <dbReference type="ARBA" id="ARBA00023054"/>
    </source>
</evidence>
<evidence type="ECO:0000313" key="6">
    <source>
        <dbReference type="EMBL" id="MEQ2159766.1"/>
    </source>
</evidence>
<comment type="caution">
    <text evidence="6">The sequence shown here is derived from an EMBL/GenBank/DDBJ whole genome shotgun (WGS) entry which is preliminary data.</text>
</comment>
<proteinExistence type="predicted"/>
<name>A0ABV0MKY7_9TELE</name>
<sequence>ELTGAVPSDFPLEAGEKPPSIRRRGGTSRQGNRKCRVEVFCRGDNRGNFRNVHNPDREPADMQQMHSAAVSKDG</sequence>
<dbReference type="EMBL" id="JAHRIO010003329">
    <property type="protein sequence ID" value="MEQ2159766.1"/>
    <property type="molecule type" value="Genomic_DNA"/>
</dbReference>
<accession>A0ABV0MKY7</accession>
<feature type="region of interest" description="Disordered" evidence="4">
    <location>
        <begin position="45"/>
        <end position="74"/>
    </location>
</feature>
<feature type="domain" description="Cytohesin Ubiquitin Protein Inducing" evidence="5">
    <location>
        <begin position="1"/>
        <end position="31"/>
    </location>
</feature>
<dbReference type="InterPro" id="IPR021774">
    <property type="entry name" value="CUPID"/>
</dbReference>
<organism evidence="6 7">
    <name type="scientific">Goodea atripinnis</name>
    <dbReference type="NCBI Taxonomy" id="208336"/>
    <lineage>
        <taxon>Eukaryota</taxon>
        <taxon>Metazoa</taxon>
        <taxon>Chordata</taxon>
        <taxon>Craniata</taxon>
        <taxon>Vertebrata</taxon>
        <taxon>Euteleostomi</taxon>
        <taxon>Actinopterygii</taxon>
        <taxon>Neopterygii</taxon>
        <taxon>Teleostei</taxon>
        <taxon>Neoteleostei</taxon>
        <taxon>Acanthomorphata</taxon>
        <taxon>Ovalentaria</taxon>
        <taxon>Atherinomorphae</taxon>
        <taxon>Cyprinodontiformes</taxon>
        <taxon>Goodeidae</taxon>
        <taxon>Goodea</taxon>
    </lineage>
</organism>
<dbReference type="Proteomes" id="UP001476798">
    <property type="component" value="Unassembled WGS sequence"/>
</dbReference>
<dbReference type="Pfam" id="PF11819">
    <property type="entry name" value="CUPID"/>
    <property type="match status" value="1"/>
</dbReference>
<comment type="subcellular location">
    <subcellularLocation>
        <location evidence="1">Cytoplasm</location>
    </subcellularLocation>
</comment>
<keyword evidence="7" id="KW-1185">Reference proteome</keyword>
<keyword evidence="2" id="KW-0963">Cytoplasm</keyword>
<reference evidence="6 7" key="1">
    <citation type="submission" date="2021-06" db="EMBL/GenBank/DDBJ databases">
        <authorList>
            <person name="Palmer J.M."/>
        </authorList>
    </citation>
    <scope>NUCLEOTIDE SEQUENCE [LARGE SCALE GENOMIC DNA]</scope>
    <source>
        <strain evidence="6 7">GA_2019</strain>
        <tissue evidence="6">Muscle</tissue>
    </source>
</reference>
<feature type="compositionally biased region" description="Basic residues" evidence="4">
    <location>
        <begin position="20"/>
        <end position="32"/>
    </location>
</feature>
<protein>
    <recommendedName>
        <fullName evidence="5">Cytohesin Ubiquitin Protein Inducing domain-containing protein</fullName>
    </recommendedName>
</protein>
<evidence type="ECO:0000313" key="7">
    <source>
        <dbReference type="Proteomes" id="UP001476798"/>
    </source>
</evidence>
<feature type="non-terminal residue" evidence="6">
    <location>
        <position position="1"/>
    </location>
</feature>
<evidence type="ECO:0000256" key="1">
    <source>
        <dbReference type="ARBA" id="ARBA00004496"/>
    </source>
</evidence>
<gene>
    <name evidence="6" type="ORF">GOODEAATRI_026621</name>
</gene>